<sequence>MKSFHCAQNTILAVDGISLLNLPYVESLKLLQTTNSNVELVVSQLLHTPQEPQMKLNCKDDCIVPKEQFERKPHNNFDYLREMKYKEIDDIPSINSQEENIKREPLISNNGVLSKSAPDLPKIIAIIPKEPKMKINVHRKFFGHHKFPVTPAKELKRTTIAPVNRPQPLSLPNESAEKQVFI</sequence>
<dbReference type="Proteomes" id="UP000092462">
    <property type="component" value="Unassembled WGS sequence"/>
</dbReference>
<keyword evidence="2" id="KW-1185">Reference proteome</keyword>
<organism evidence="1 2">
    <name type="scientific">Phlebotomus papatasi</name>
    <name type="common">Sandfly</name>
    <dbReference type="NCBI Taxonomy" id="29031"/>
    <lineage>
        <taxon>Eukaryota</taxon>
        <taxon>Metazoa</taxon>
        <taxon>Ecdysozoa</taxon>
        <taxon>Arthropoda</taxon>
        <taxon>Hexapoda</taxon>
        <taxon>Insecta</taxon>
        <taxon>Pterygota</taxon>
        <taxon>Neoptera</taxon>
        <taxon>Endopterygota</taxon>
        <taxon>Diptera</taxon>
        <taxon>Nematocera</taxon>
        <taxon>Psychodoidea</taxon>
        <taxon>Psychodidae</taxon>
        <taxon>Phlebotomus</taxon>
        <taxon>Phlebotomus</taxon>
    </lineage>
</organism>
<dbReference type="VEuPathDB" id="VectorBase:PPAPM1_001968"/>
<dbReference type="VEuPathDB" id="VectorBase:PPAI007653"/>
<reference evidence="1" key="1">
    <citation type="submission" date="2022-08" db="UniProtKB">
        <authorList>
            <consortium name="EnsemblMetazoa"/>
        </authorList>
    </citation>
    <scope>IDENTIFICATION</scope>
    <source>
        <strain evidence="1">Israel</strain>
    </source>
</reference>
<evidence type="ECO:0000313" key="1">
    <source>
        <dbReference type="EnsemblMetazoa" id="PPAI007653-PA"/>
    </source>
</evidence>
<evidence type="ECO:0000313" key="2">
    <source>
        <dbReference type="Proteomes" id="UP000092462"/>
    </source>
</evidence>
<proteinExistence type="predicted"/>
<dbReference type="EMBL" id="AJVK01061303">
    <property type="status" value="NOT_ANNOTATED_CDS"/>
    <property type="molecule type" value="Genomic_DNA"/>
</dbReference>
<dbReference type="EnsemblMetazoa" id="PPAI007653-RA">
    <property type="protein sequence ID" value="PPAI007653-PA"/>
    <property type="gene ID" value="PPAI007653"/>
</dbReference>
<name>A0A1B0DHL9_PHLPP</name>
<accession>A0A1B0DHL9</accession>
<evidence type="ECO:0008006" key="3">
    <source>
        <dbReference type="Google" id="ProtNLM"/>
    </source>
</evidence>
<dbReference type="AlphaFoldDB" id="A0A1B0DHL9"/>
<protein>
    <recommendedName>
        <fullName evidence="3">PDZ domain-containing protein</fullName>
    </recommendedName>
</protein>